<reference evidence="3" key="1">
    <citation type="submission" date="2017-01" db="EMBL/GenBank/DDBJ databases">
        <title>Comparative genomics of anhydrobiosis in the tardigrade Hypsibius dujardini.</title>
        <authorList>
            <person name="Yoshida Y."/>
            <person name="Koutsovoulos G."/>
            <person name="Laetsch D."/>
            <person name="Stevens L."/>
            <person name="Kumar S."/>
            <person name="Horikawa D."/>
            <person name="Ishino K."/>
            <person name="Komine S."/>
            <person name="Tomita M."/>
            <person name="Blaxter M."/>
            <person name="Arakawa K."/>
        </authorList>
    </citation>
    <scope>NUCLEOTIDE SEQUENCE [LARGE SCALE GENOMIC DNA]</scope>
    <source>
        <strain evidence="3">Z151</strain>
    </source>
</reference>
<feature type="compositionally biased region" description="Basic and acidic residues" evidence="1">
    <location>
        <begin position="252"/>
        <end position="313"/>
    </location>
</feature>
<feature type="compositionally biased region" description="Polar residues" evidence="1">
    <location>
        <begin position="525"/>
        <end position="540"/>
    </location>
</feature>
<evidence type="ECO:0000313" key="3">
    <source>
        <dbReference type="Proteomes" id="UP000192578"/>
    </source>
</evidence>
<feature type="region of interest" description="Disordered" evidence="1">
    <location>
        <begin position="460"/>
        <end position="559"/>
    </location>
</feature>
<gene>
    <name evidence="2" type="ORF">BV898_01526</name>
</gene>
<accession>A0A1W0XAX2</accession>
<dbReference type="Proteomes" id="UP000192578">
    <property type="component" value="Unassembled WGS sequence"/>
</dbReference>
<feature type="compositionally biased region" description="Low complexity" evidence="1">
    <location>
        <begin position="483"/>
        <end position="500"/>
    </location>
</feature>
<organism evidence="2 3">
    <name type="scientific">Hypsibius exemplaris</name>
    <name type="common">Freshwater tardigrade</name>
    <dbReference type="NCBI Taxonomy" id="2072580"/>
    <lineage>
        <taxon>Eukaryota</taxon>
        <taxon>Metazoa</taxon>
        <taxon>Ecdysozoa</taxon>
        <taxon>Tardigrada</taxon>
        <taxon>Eutardigrada</taxon>
        <taxon>Parachela</taxon>
        <taxon>Hypsibioidea</taxon>
        <taxon>Hypsibiidae</taxon>
        <taxon>Hypsibius</taxon>
    </lineage>
</organism>
<feature type="region of interest" description="Disordered" evidence="1">
    <location>
        <begin position="156"/>
        <end position="318"/>
    </location>
</feature>
<evidence type="ECO:0000256" key="1">
    <source>
        <dbReference type="SAM" id="MobiDB-lite"/>
    </source>
</evidence>
<proteinExistence type="predicted"/>
<comment type="caution">
    <text evidence="2">The sequence shown here is derived from an EMBL/GenBank/DDBJ whole genome shotgun (WGS) entry which is preliminary data.</text>
</comment>
<dbReference type="EMBL" id="MTYJ01000006">
    <property type="protein sequence ID" value="OQV24462.1"/>
    <property type="molecule type" value="Genomic_DNA"/>
</dbReference>
<evidence type="ECO:0000313" key="2">
    <source>
        <dbReference type="EMBL" id="OQV24462.1"/>
    </source>
</evidence>
<sequence>MLSFPVILHEVQTTPRNIEFNNARSPLLSRRTRSASQESQTSARGLLLQRQANLSGLFTGDSREHKNSSSGDIESARLLSAYDDDTLPDNFVPPLGALVERRKSRLRWDETAGVMPDAVMIRNSGRRASFHADSITPEHRITFHMPSTMGGSEVRLKASDSVNEEPENEAAAEEEEDAKVDGNRVGGVKLRDDNRGDEQEEEEEEHHTEMYKKFRPPTPRVPSLKELGHTSPEKKAKVAAKKKPPPVPVVARVRDTTMNKRAREEKQWEKKQREDKQREDRQREDRQREDKQREDKQREQKQVDNKWREDRTVVRTSPDQTVPVALKNLTTTMKRFSNAMALPHRDNGLPAMPAKFISSFNNTILDLAPRSVIVKYLDQLDRMSKKGTRYNEPVVLSRLIPKYQRDMESTGRPNPAIRDRRSLLTEIRSFNEWGQYLIEQLTNAVAPLNDLMVDGKISTEGSRIGSGASKSGTDNTLPDIDQSSTTGSSSTKGSPFFGSPLRPSSRNMGSMEAINGSPMVPRTNRAMTKSGSPKLATQSTADKDGLNKLPSLQHPFPWR</sequence>
<protein>
    <submittedName>
        <fullName evidence="2">Uncharacterized protein</fullName>
    </submittedName>
</protein>
<feature type="compositionally biased region" description="Basic and acidic residues" evidence="1">
    <location>
        <begin position="226"/>
        <end position="236"/>
    </location>
</feature>
<dbReference type="AlphaFoldDB" id="A0A1W0XAX2"/>
<feature type="compositionally biased region" description="Polar residues" evidence="1">
    <location>
        <begin position="34"/>
        <end position="43"/>
    </location>
</feature>
<keyword evidence="3" id="KW-1185">Reference proteome</keyword>
<feature type="compositionally biased region" description="Acidic residues" evidence="1">
    <location>
        <begin position="162"/>
        <end position="178"/>
    </location>
</feature>
<feature type="region of interest" description="Disordered" evidence="1">
    <location>
        <begin position="23"/>
        <end position="46"/>
    </location>
</feature>
<name>A0A1W0XAX2_HYPEX</name>